<dbReference type="PROSITE" id="PS00765">
    <property type="entry name" value="P_GLUCOSE_ISOMERASE_1"/>
    <property type="match status" value="1"/>
</dbReference>
<comment type="subcellular location">
    <subcellularLocation>
        <location evidence="7">Cytoplasm</location>
    </subcellularLocation>
</comment>
<dbReference type="EMBL" id="LKBA01000023">
    <property type="protein sequence ID" value="KPN61879.1"/>
    <property type="molecule type" value="Genomic_DNA"/>
</dbReference>
<keyword evidence="10" id="KW-1185">Reference proteome</keyword>
<organism evidence="9 10">
    <name type="scientific">Aliiroseovarius crassostreae</name>
    <dbReference type="NCBI Taxonomy" id="154981"/>
    <lineage>
        <taxon>Bacteria</taxon>
        <taxon>Pseudomonadati</taxon>
        <taxon>Pseudomonadota</taxon>
        <taxon>Alphaproteobacteria</taxon>
        <taxon>Rhodobacterales</taxon>
        <taxon>Paracoccaceae</taxon>
        <taxon>Aliiroseovarius</taxon>
    </lineage>
</organism>
<dbReference type="UniPathway" id="UPA00109">
    <property type="reaction ID" value="UER00181"/>
</dbReference>
<protein>
    <recommendedName>
        <fullName evidence="7">Glucose-6-phosphate isomerase</fullName>
        <shortName evidence="7">GPI</shortName>
        <ecNumber evidence="7">5.3.1.9</ecNumber>
    </recommendedName>
    <alternativeName>
        <fullName evidence="7">Phosphoglucose isomerase</fullName>
        <shortName evidence="7">PGI</shortName>
    </alternativeName>
    <alternativeName>
        <fullName evidence="7">Phosphohexose isomerase</fullName>
        <shortName evidence="7">PHI</shortName>
    </alternativeName>
</protein>
<dbReference type="GO" id="GO:0006094">
    <property type="term" value="P:gluconeogenesis"/>
    <property type="evidence" value="ECO:0007669"/>
    <property type="project" value="UniProtKB-UniRule"/>
</dbReference>
<dbReference type="UniPathway" id="UPA00138"/>
<dbReference type="EC" id="5.3.1.9" evidence="7"/>
<keyword evidence="4 7" id="KW-0324">Glycolysis</keyword>
<dbReference type="CDD" id="cd05015">
    <property type="entry name" value="SIS_PGI_1"/>
    <property type="match status" value="1"/>
</dbReference>
<dbReference type="NCBIfam" id="NF001211">
    <property type="entry name" value="PRK00179.1"/>
    <property type="match status" value="1"/>
</dbReference>
<dbReference type="PRINTS" id="PR00662">
    <property type="entry name" value="G6PISOMERASE"/>
</dbReference>
<evidence type="ECO:0000256" key="2">
    <source>
        <dbReference type="ARBA" id="ARBA00006604"/>
    </source>
</evidence>
<dbReference type="RefSeq" id="WP_055192529.1">
    <property type="nucleotide sequence ID" value="NZ_FPBS01000011.1"/>
</dbReference>
<sequence length="540" mass="59300">MTFEKLVAHRDTHQAQRIIDLFDAPDRAEMFSTAALDMVLDWSKTAMDNKAVSLLLELASEAGLEDRREAMFSGEPINETEGRAVLHTALRATTARRIMVDGQDVVPEVQATLERMRDFSTRLRAGQIRSPSGGRFRHVLNIGIGGSDLGPVMAVRALAPYHDGPDVHFVSNLDGAHIHDTLRRLNPAETLVIVASKTFTTVETMTNAEVARKWIANQVGDAAAALHFVALSSNEEKTAEWGLSAERVFGFEDWVGGRYSMWGPIGLSIMIAIGADRFSEMLAGARAMDTHFRSAKGRENMPLMLALTGVWHHQICGYPTRAVLPYEQRLARLPAYLQQLEMESNGKRVAMDGTALKVVSGPLVWGEPGTNGQHAFYQMIHQGTAVIPCEFMVAREGHEPDLADQHKLLVANCLAQSQALMMGRGREEAEARMRAAGFEGEEMIRQAAHREFPGNRPSTTLIYPKLTPRVLGQIVALYEHRVFVEGVLLGINSFDQWGVELGKELATALVPVVTGAQGVDGLDASTARMVKYLTHGSDVT</sequence>
<dbReference type="GO" id="GO:0051156">
    <property type="term" value="P:glucose 6-phosphate metabolic process"/>
    <property type="evidence" value="ECO:0007669"/>
    <property type="project" value="TreeGrafter"/>
</dbReference>
<reference evidence="9 10" key="1">
    <citation type="submission" date="2015-09" db="EMBL/GenBank/DDBJ databases">
        <title>Draft genome sequence of Aliiroseovarius crassostreae CV919-312TSm, the causative agent of Roseovarius Oyster Disease (formerly Juvenile Oyster Disease).</title>
        <authorList>
            <person name="Kessner L."/>
            <person name="Spinard E."/>
            <person name="Nelson D."/>
        </authorList>
    </citation>
    <scope>NUCLEOTIDE SEQUENCE [LARGE SCALE GENOMIC DNA]</scope>
    <source>
        <strain evidence="9 10">CV919-312</strain>
    </source>
</reference>
<dbReference type="InterPro" id="IPR046348">
    <property type="entry name" value="SIS_dom_sf"/>
</dbReference>
<dbReference type="OrthoDB" id="140919at2"/>
<dbReference type="PANTHER" id="PTHR11469">
    <property type="entry name" value="GLUCOSE-6-PHOSPHATE ISOMERASE"/>
    <property type="match status" value="1"/>
</dbReference>
<dbReference type="InterPro" id="IPR035476">
    <property type="entry name" value="SIS_PGI_1"/>
</dbReference>
<dbReference type="GO" id="GO:0097367">
    <property type="term" value="F:carbohydrate derivative binding"/>
    <property type="evidence" value="ECO:0007669"/>
    <property type="project" value="InterPro"/>
</dbReference>
<dbReference type="PROSITE" id="PS51463">
    <property type="entry name" value="P_GLUCOSE_ISOMERASE_3"/>
    <property type="match status" value="1"/>
</dbReference>
<accession>A0A0P7ID12</accession>
<gene>
    <name evidence="7" type="primary">pgi</name>
    <name evidence="9" type="ORF">AKJ29_04480</name>
</gene>
<keyword evidence="7" id="KW-0963">Cytoplasm</keyword>
<evidence type="ECO:0000256" key="4">
    <source>
        <dbReference type="ARBA" id="ARBA00023152"/>
    </source>
</evidence>
<dbReference type="InterPro" id="IPR001672">
    <property type="entry name" value="G6P_Isomerase"/>
</dbReference>
<dbReference type="Gene3D" id="3.40.50.10490">
    <property type="entry name" value="Glucose-6-phosphate isomerase like protein, domain 1"/>
    <property type="match status" value="2"/>
</dbReference>
<keyword evidence="3 7" id="KW-0312">Gluconeogenesis</keyword>
<name>A0A0P7ID12_9RHOB</name>
<dbReference type="InterPro" id="IPR018189">
    <property type="entry name" value="Phosphoglucose_isomerase_CS"/>
</dbReference>
<dbReference type="Gene3D" id="1.10.1390.10">
    <property type="match status" value="1"/>
</dbReference>
<evidence type="ECO:0000256" key="7">
    <source>
        <dbReference type="HAMAP-Rule" id="MF_00473"/>
    </source>
</evidence>
<dbReference type="STRING" id="154981.AKJ29_04480"/>
<dbReference type="SUPFAM" id="SSF53697">
    <property type="entry name" value="SIS domain"/>
    <property type="match status" value="1"/>
</dbReference>
<feature type="active site" evidence="7">
    <location>
        <position position="374"/>
    </location>
</feature>
<comment type="function">
    <text evidence="7">Catalyzes the reversible isomerization of glucose-6-phosphate to fructose-6-phosphate.</text>
</comment>
<dbReference type="GO" id="GO:0048029">
    <property type="term" value="F:monosaccharide binding"/>
    <property type="evidence" value="ECO:0007669"/>
    <property type="project" value="TreeGrafter"/>
</dbReference>
<comment type="similarity">
    <text evidence="2 7 8">Belongs to the GPI family.</text>
</comment>
<comment type="pathway">
    <text evidence="1 7 8">Carbohydrate degradation; glycolysis; D-glyceraldehyde 3-phosphate and glycerone phosphate from D-glucose: step 2/4.</text>
</comment>
<evidence type="ECO:0000256" key="8">
    <source>
        <dbReference type="RuleBase" id="RU000612"/>
    </source>
</evidence>
<comment type="caution">
    <text evidence="9">The sequence shown here is derived from an EMBL/GenBank/DDBJ whole genome shotgun (WGS) entry which is preliminary data.</text>
</comment>
<keyword evidence="5 7" id="KW-0413">Isomerase</keyword>
<feature type="active site" evidence="7">
    <location>
        <position position="503"/>
    </location>
</feature>
<dbReference type="GO" id="GO:0005829">
    <property type="term" value="C:cytosol"/>
    <property type="evidence" value="ECO:0007669"/>
    <property type="project" value="TreeGrafter"/>
</dbReference>
<evidence type="ECO:0000256" key="3">
    <source>
        <dbReference type="ARBA" id="ARBA00022432"/>
    </source>
</evidence>
<evidence type="ECO:0000256" key="1">
    <source>
        <dbReference type="ARBA" id="ARBA00004926"/>
    </source>
</evidence>
<dbReference type="InterPro" id="IPR035482">
    <property type="entry name" value="SIS_PGI_2"/>
</dbReference>
<dbReference type="PANTHER" id="PTHR11469:SF1">
    <property type="entry name" value="GLUCOSE-6-PHOSPHATE ISOMERASE"/>
    <property type="match status" value="1"/>
</dbReference>
<dbReference type="Pfam" id="PF00342">
    <property type="entry name" value="PGI"/>
    <property type="match status" value="1"/>
</dbReference>
<proteinExistence type="inferred from homology"/>
<evidence type="ECO:0000313" key="9">
    <source>
        <dbReference type="EMBL" id="KPN61879.1"/>
    </source>
</evidence>
<dbReference type="GO" id="GO:0004347">
    <property type="term" value="F:glucose-6-phosphate isomerase activity"/>
    <property type="evidence" value="ECO:0007669"/>
    <property type="project" value="UniProtKB-UniRule"/>
</dbReference>
<dbReference type="PROSITE" id="PS00174">
    <property type="entry name" value="P_GLUCOSE_ISOMERASE_2"/>
    <property type="match status" value="1"/>
</dbReference>
<evidence type="ECO:0000313" key="10">
    <source>
        <dbReference type="Proteomes" id="UP000050471"/>
    </source>
</evidence>
<feature type="active site" description="Proton donor" evidence="7">
    <location>
        <position position="343"/>
    </location>
</feature>
<comment type="catalytic activity">
    <reaction evidence="6 7 8">
        <text>alpha-D-glucose 6-phosphate = beta-D-fructose 6-phosphate</text>
        <dbReference type="Rhea" id="RHEA:11816"/>
        <dbReference type="ChEBI" id="CHEBI:57634"/>
        <dbReference type="ChEBI" id="CHEBI:58225"/>
        <dbReference type="EC" id="5.3.1.9"/>
    </reaction>
</comment>
<dbReference type="Proteomes" id="UP000050471">
    <property type="component" value="Unassembled WGS sequence"/>
</dbReference>
<dbReference type="HAMAP" id="MF_00473">
    <property type="entry name" value="G6P_isomerase"/>
    <property type="match status" value="1"/>
</dbReference>
<evidence type="ECO:0000256" key="5">
    <source>
        <dbReference type="ARBA" id="ARBA00023235"/>
    </source>
</evidence>
<evidence type="ECO:0000256" key="6">
    <source>
        <dbReference type="ARBA" id="ARBA00029321"/>
    </source>
</evidence>
<dbReference type="GO" id="GO:0006096">
    <property type="term" value="P:glycolytic process"/>
    <property type="evidence" value="ECO:0007669"/>
    <property type="project" value="UniProtKB-UniRule"/>
</dbReference>
<comment type="pathway">
    <text evidence="7">Carbohydrate biosynthesis; gluconeogenesis.</text>
</comment>
<dbReference type="AlphaFoldDB" id="A0A0P7ID12"/>
<dbReference type="CDD" id="cd05016">
    <property type="entry name" value="SIS_PGI_2"/>
    <property type="match status" value="1"/>
</dbReference>
<dbReference type="InterPro" id="IPR023096">
    <property type="entry name" value="G6P_Isomerase_C"/>
</dbReference>